<dbReference type="SMART" id="SM00479">
    <property type="entry name" value="EXOIII"/>
    <property type="match status" value="1"/>
</dbReference>
<dbReference type="GO" id="GO:0003676">
    <property type="term" value="F:nucleic acid binding"/>
    <property type="evidence" value="ECO:0007669"/>
    <property type="project" value="InterPro"/>
</dbReference>
<name>A0AAN9B7K1_9CAEN</name>
<evidence type="ECO:0000313" key="6">
    <source>
        <dbReference type="Proteomes" id="UP001374579"/>
    </source>
</evidence>
<evidence type="ECO:0000256" key="3">
    <source>
        <dbReference type="ARBA" id="ARBA00022839"/>
    </source>
</evidence>
<accession>A0AAN9B7K1</accession>
<dbReference type="PANTHER" id="PTHR23044">
    <property type="entry name" value="3'-5' EXONUCLEASE ERI1-RELATED"/>
    <property type="match status" value="1"/>
</dbReference>
<dbReference type="EMBL" id="JBAMIC010000011">
    <property type="protein sequence ID" value="KAK7100154.1"/>
    <property type="molecule type" value="Genomic_DNA"/>
</dbReference>
<dbReference type="SUPFAM" id="SSF53098">
    <property type="entry name" value="Ribonuclease H-like"/>
    <property type="match status" value="1"/>
</dbReference>
<dbReference type="InterPro" id="IPR013520">
    <property type="entry name" value="Ribonucl_H"/>
</dbReference>
<keyword evidence="1" id="KW-0540">Nuclease</keyword>
<dbReference type="GO" id="GO:0000175">
    <property type="term" value="F:3'-5'-RNA exonuclease activity"/>
    <property type="evidence" value="ECO:0007669"/>
    <property type="project" value="InterPro"/>
</dbReference>
<evidence type="ECO:0000313" key="5">
    <source>
        <dbReference type="EMBL" id="KAK7100154.1"/>
    </source>
</evidence>
<dbReference type="InterPro" id="IPR012337">
    <property type="entry name" value="RNaseH-like_sf"/>
</dbReference>
<proteinExistence type="predicted"/>
<dbReference type="Gene3D" id="3.30.420.10">
    <property type="entry name" value="Ribonuclease H-like superfamily/Ribonuclease H"/>
    <property type="match status" value="1"/>
</dbReference>
<keyword evidence="3" id="KW-0269">Exonuclease</keyword>
<keyword evidence="2" id="KW-0378">Hydrolase</keyword>
<feature type="domain" description="Exonuclease" evidence="4">
    <location>
        <begin position="35"/>
        <end position="218"/>
    </location>
</feature>
<comment type="caution">
    <text evidence="5">The sequence shown here is derived from an EMBL/GenBank/DDBJ whole genome shotgun (WGS) entry which is preliminary data.</text>
</comment>
<evidence type="ECO:0000256" key="1">
    <source>
        <dbReference type="ARBA" id="ARBA00022722"/>
    </source>
</evidence>
<evidence type="ECO:0000259" key="4">
    <source>
        <dbReference type="SMART" id="SM00479"/>
    </source>
</evidence>
<dbReference type="CDD" id="cd06133">
    <property type="entry name" value="ERI-1_3'hExo_like"/>
    <property type="match status" value="1"/>
</dbReference>
<protein>
    <recommendedName>
        <fullName evidence="4">Exonuclease domain-containing protein</fullName>
    </recommendedName>
</protein>
<sequence>MRVLRRLLTARNFQVCRMATAQGTFPTVKDQHFDYFLVLDFEATCDNTQKIIPQEIIEFPVLKLNPKTLQVESVFHQYVQPRAHKELTPFCIELTGIVQDMVDGQPHIEETLEKFHEWMKTELLDKDASFTFVTCGDWDLKTMLPSQCRHFNIPVRPYFKSWINIKKSFADVTGEFPKGMMPMLHKLQIPHRGRHHSGIDDCRNIAAILKGLLEKGYVFKNTGFST</sequence>
<organism evidence="5 6">
    <name type="scientific">Littorina saxatilis</name>
    <dbReference type="NCBI Taxonomy" id="31220"/>
    <lineage>
        <taxon>Eukaryota</taxon>
        <taxon>Metazoa</taxon>
        <taxon>Spiralia</taxon>
        <taxon>Lophotrochozoa</taxon>
        <taxon>Mollusca</taxon>
        <taxon>Gastropoda</taxon>
        <taxon>Caenogastropoda</taxon>
        <taxon>Littorinimorpha</taxon>
        <taxon>Littorinoidea</taxon>
        <taxon>Littorinidae</taxon>
        <taxon>Littorina</taxon>
    </lineage>
</organism>
<dbReference type="InterPro" id="IPR047201">
    <property type="entry name" value="ERI-1_3'hExo-like"/>
</dbReference>
<keyword evidence="6" id="KW-1185">Reference proteome</keyword>
<dbReference type="PANTHER" id="PTHR23044:SF61">
    <property type="entry name" value="3'-5' EXORIBONUCLEASE 1-RELATED"/>
    <property type="match status" value="1"/>
</dbReference>
<dbReference type="AlphaFoldDB" id="A0AAN9B7K1"/>
<dbReference type="Proteomes" id="UP001374579">
    <property type="component" value="Unassembled WGS sequence"/>
</dbReference>
<reference evidence="5 6" key="1">
    <citation type="submission" date="2024-02" db="EMBL/GenBank/DDBJ databases">
        <title>Chromosome-scale genome assembly of the rough periwinkle Littorina saxatilis.</title>
        <authorList>
            <person name="De Jode A."/>
            <person name="Faria R."/>
            <person name="Formenti G."/>
            <person name="Sims Y."/>
            <person name="Smith T.P."/>
            <person name="Tracey A."/>
            <person name="Wood J.M.D."/>
            <person name="Zagrodzka Z.B."/>
            <person name="Johannesson K."/>
            <person name="Butlin R.K."/>
            <person name="Leder E.H."/>
        </authorList>
    </citation>
    <scope>NUCLEOTIDE SEQUENCE [LARGE SCALE GENOMIC DNA]</scope>
    <source>
        <strain evidence="5">Snail1</strain>
        <tissue evidence="5">Muscle</tissue>
    </source>
</reference>
<evidence type="ECO:0000256" key="2">
    <source>
        <dbReference type="ARBA" id="ARBA00022801"/>
    </source>
</evidence>
<dbReference type="InterPro" id="IPR036397">
    <property type="entry name" value="RNaseH_sf"/>
</dbReference>
<gene>
    <name evidence="5" type="ORF">V1264_023146</name>
</gene>
<dbReference type="InterPro" id="IPR051274">
    <property type="entry name" value="3-5_Exoribonuclease"/>
</dbReference>
<dbReference type="Pfam" id="PF00929">
    <property type="entry name" value="RNase_T"/>
    <property type="match status" value="1"/>
</dbReference>